<gene>
    <name evidence="2" type="ORF">Tci_875888</name>
</gene>
<evidence type="ECO:0000313" key="2">
    <source>
        <dbReference type="EMBL" id="GFD03919.1"/>
    </source>
</evidence>
<feature type="non-terminal residue" evidence="2">
    <location>
        <position position="74"/>
    </location>
</feature>
<name>A0A699T3C7_TANCI</name>
<dbReference type="AlphaFoldDB" id="A0A699T3C7"/>
<accession>A0A699T3C7</accession>
<reference evidence="2" key="1">
    <citation type="journal article" date="2019" name="Sci. Rep.">
        <title>Draft genome of Tanacetum cinerariifolium, the natural source of mosquito coil.</title>
        <authorList>
            <person name="Yamashiro T."/>
            <person name="Shiraishi A."/>
            <person name="Satake H."/>
            <person name="Nakayama K."/>
        </authorList>
    </citation>
    <scope>NUCLEOTIDE SEQUENCE</scope>
</reference>
<comment type="caution">
    <text evidence="2">The sequence shown here is derived from an EMBL/GenBank/DDBJ whole genome shotgun (WGS) entry which is preliminary data.</text>
</comment>
<dbReference type="EMBL" id="BKCJ011208122">
    <property type="protein sequence ID" value="GFD03919.1"/>
    <property type="molecule type" value="Genomic_DNA"/>
</dbReference>
<feature type="region of interest" description="Disordered" evidence="1">
    <location>
        <begin position="23"/>
        <end position="62"/>
    </location>
</feature>
<organism evidence="2">
    <name type="scientific">Tanacetum cinerariifolium</name>
    <name type="common">Dalmatian daisy</name>
    <name type="synonym">Chrysanthemum cinerariifolium</name>
    <dbReference type="NCBI Taxonomy" id="118510"/>
    <lineage>
        <taxon>Eukaryota</taxon>
        <taxon>Viridiplantae</taxon>
        <taxon>Streptophyta</taxon>
        <taxon>Embryophyta</taxon>
        <taxon>Tracheophyta</taxon>
        <taxon>Spermatophyta</taxon>
        <taxon>Magnoliopsida</taxon>
        <taxon>eudicotyledons</taxon>
        <taxon>Gunneridae</taxon>
        <taxon>Pentapetalae</taxon>
        <taxon>asterids</taxon>
        <taxon>campanulids</taxon>
        <taxon>Asterales</taxon>
        <taxon>Asteraceae</taxon>
        <taxon>Asteroideae</taxon>
        <taxon>Anthemideae</taxon>
        <taxon>Anthemidinae</taxon>
        <taxon>Tanacetum</taxon>
    </lineage>
</organism>
<feature type="compositionally biased region" description="Gly residues" evidence="1">
    <location>
        <begin position="37"/>
        <end position="50"/>
    </location>
</feature>
<evidence type="ECO:0000256" key="1">
    <source>
        <dbReference type="SAM" id="MobiDB-lite"/>
    </source>
</evidence>
<protein>
    <submittedName>
        <fullName evidence="2">Uncharacterized protein</fullName>
    </submittedName>
</protein>
<proteinExistence type="predicted"/>
<sequence length="74" mass="7784">MILRGDLGVEEALAAYEATHATNALEVESQSQNGSDGDNGNGENGNGGNGNPNENDRGARPVARECTYQDFIKC</sequence>